<dbReference type="PANTHER" id="PTHR37937">
    <property type="entry name" value="CONJUGATIVE TRANSFER: DNA TRANSPORT"/>
    <property type="match status" value="1"/>
</dbReference>
<feature type="transmembrane region" description="Helical" evidence="6">
    <location>
        <begin position="12"/>
        <end position="31"/>
    </location>
</feature>
<dbReference type="Proteomes" id="UP001501461">
    <property type="component" value="Unassembled WGS sequence"/>
</dbReference>
<dbReference type="InterPro" id="IPR051539">
    <property type="entry name" value="T4SS-coupling_protein"/>
</dbReference>
<evidence type="ECO:0000256" key="2">
    <source>
        <dbReference type="ARBA" id="ARBA00022475"/>
    </source>
</evidence>
<gene>
    <name evidence="7" type="ORF">GCM10009720_27490</name>
</gene>
<dbReference type="InterPro" id="IPR027417">
    <property type="entry name" value="P-loop_NTPase"/>
</dbReference>
<evidence type="ECO:0000256" key="4">
    <source>
        <dbReference type="ARBA" id="ARBA00022989"/>
    </source>
</evidence>
<evidence type="ECO:0000313" key="7">
    <source>
        <dbReference type="EMBL" id="GAA2045072.1"/>
    </source>
</evidence>
<keyword evidence="5 6" id="KW-0472">Membrane</keyword>
<dbReference type="SUPFAM" id="SSF52540">
    <property type="entry name" value="P-loop containing nucleoside triphosphate hydrolases"/>
    <property type="match status" value="1"/>
</dbReference>
<keyword evidence="8" id="KW-1185">Reference proteome</keyword>
<sequence>MLRETQSTSSVNQWLPLAVLGVAAAYVGYVVTGQTANRIACGSWANPENIVDPLLFSVTSDPSVFGQAQQCSAEASGTWIAMSLYLVALIVTVSLAVFGWLRYQHSDKAFIKELRRRDGFARGPEIRQAVGPGAARKRTKKVRLTMSRPKAKDGALRLGEAEGVPVWASLEESLALLGPPRSGKGLHLLIGAIVDAPGPVITTSSRADNLAATWQLRAEKGPVALFDPQGLTGLPTTLKWSSITGCDHPRVANQRATSLITASGLGASSSNQEWKAPAVTIMECLLHAAALDNKTVDELMRWGNNPAEAIEAVLDSNRQGNTVGFGFEWGSVA</sequence>
<keyword evidence="2" id="KW-1003">Cell membrane</keyword>
<organism evidence="7 8">
    <name type="scientific">Yaniella flava</name>
    <dbReference type="NCBI Taxonomy" id="287930"/>
    <lineage>
        <taxon>Bacteria</taxon>
        <taxon>Bacillati</taxon>
        <taxon>Actinomycetota</taxon>
        <taxon>Actinomycetes</taxon>
        <taxon>Micrococcales</taxon>
        <taxon>Micrococcaceae</taxon>
        <taxon>Yaniella</taxon>
    </lineage>
</organism>
<keyword evidence="3 6" id="KW-0812">Transmembrane</keyword>
<evidence type="ECO:0000256" key="6">
    <source>
        <dbReference type="SAM" id="Phobius"/>
    </source>
</evidence>
<reference evidence="7 8" key="1">
    <citation type="journal article" date="2019" name="Int. J. Syst. Evol. Microbiol.">
        <title>The Global Catalogue of Microorganisms (GCM) 10K type strain sequencing project: providing services to taxonomists for standard genome sequencing and annotation.</title>
        <authorList>
            <consortium name="The Broad Institute Genomics Platform"/>
            <consortium name="The Broad Institute Genome Sequencing Center for Infectious Disease"/>
            <person name="Wu L."/>
            <person name="Ma J."/>
        </authorList>
    </citation>
    <scope>NUCLEOTIDE SEQUENCE [LARGE SCALE GENOMIC DNA]</scope>
    <source>
        <strain evidence="7 8">JCM 13595</strain>
    </source>
</reference>
<feature type="transmembrane region" description="Helical" evidence="6">
    <location>
        <begin position="79"/>
        <end position="101"/>
    </location>
</feature>
<evidence type="ECO:0000256" key="3">
    <source>
        <dbReference type="ARBA" id="ARBA00022692"/>
    </source>
</evidence>
<name>A0ABN2UWB3_9MICC</name>
<dbReference type="EMBL" id="BAAAMN010000058">
    <property type="protein sequence ID" value="GAA2045072.1"/>
    <property type="molecule type" value="Genomic_DNA"/>
</dbReference>
<comment type="caution">
    <text evidence="7">The sequence shown here is derived from an EMBL/GenBank/DDBJ whole genome shotgun (WGS) entry which is preliminary data.</text>
</comment>
<accession>A0ABN2UWB3</accession>
<dbReference type="PANTHER" id="PTHR37937:SF1">
    <property type="entry name" value="CONJUGATIVE TRANSFER: DNA TRANSPORT"/>
    <property type="match status" value="1"/>
</dbReference>
<protein>
    <submittedName>
        <fullName evidence="7">Uncharacterized protein</fullName>
    </submittedName>
</protein>
<evidence type="ECO:0000313" key="8">
    <source>
        <dbReference type="Proteomes" id="UP001501461"/>
    </source>
</evidence>
<evidence type="ECO:0000256" key="5">
    <source>
        <dbReference type="ARBA" id="ARBA00023136"/>
    </source>
</evidence>
<evidence type="ECO:0000256" key="1">
    <source>
        <dbReference type="ARBA" id="ARBA00004651"/>
    </source>
</evidence>
<keyword evidence="4 6" id="KW-1133">Transmembrane helix</keyword>
<comment type="subcellular location">
    <subcellularLocation>
        <location evidence="1">Cell membrane</location>
        <topology evidence="1">Multi-pass membrane protein</topology>
    </subcellularLocation>
</comment>
<proteinExistence type="predicted"/>